<dbReference type="PROSITE" id="PS00798">
    <property type="entry name" value="ALDOKETO_REDUCTASE_1"/>
    <property type="match status" value="1"/>
</dbReference>
<dbReference type="OrthoDB" id="9804790at2"/>
<dbReference type="eggNOG" id="COG0656">
    <property type="taxonomic scope" value="Bacteria"/>
</dbReference>
<evidence type="ECO:0000256" key="5">
    <source>
        <dbReference type="PIRSR" id="PIRSR000097-1"/>
    </source>
</evidence>
<feature type="active site" description="Proton donor" evidence="5">
    <location>
        <position position="51"/>
    </location>
</feature>
<dbReference type="PANTHER" id="PTHR43827:SF3">
    <property type="entry name" value="NADP-DEPENDENT OXIDOREDUCTASE DOMAIN-CONTAINING PROTEIN"/>
    <property type="match status" value="1"/>
</dbReference>
<keyword evidence="10" id="KW-1185">Reference proteome</keyword>
<reference evidence="9 10" key="1">
    <citation type="submission" date="2014-09" db="EMBL/GenBank/DDBJ databases">
        <title>Whole genome shotgun sequence of Escherichia vulneris NBRC 102420.</title>
        <authorList>
            <person name="Yoshida Y."/>
            <person name="Hosoyama A."/>
            <person name="Tsuchikane K."/>
            <person name="Ohji S."/>
            <person name="Ichikawa N."/>
            <person name="Kimura A."/>
            <person name="Yamazoe A."/>
            <person name="Ezaki T."/>
            <person name="Fujita N."/>
        </authorList>
    </citation>
    <scope>NUCLEOTIDE SEQUENCE [LARGE SCALE GENOMIC DNA]</scope>
    <source>
        <strain evidence="9 10">NBRC 102420</strain>
    </source>
</reference>
<evidence type="ECO:0000256" key="2">
    <source>
        <dbReference type="ARBA" id="ARBA00022857"/>
    </source>
</evidence>
<dbReference type="Proteomes" id="UP000029462">
    <property type="component" value="Unassembled WGS sequence"/>
</dbReference>
<comment type="similarity">
    <text evidence="1">Belongs to the aldo/keto reductase family.</text>
</comment>
<dbReference type="STRING" id="1115515.EV102420_08_02260"/>
<dbReference type="GO" id="GO:0016616">
    <property type="term" value="F:oxidoreductase activity, acting on the CH-OH group of donors, NAD or NADP as acceptor"/>
    <property type="evidence" value="ECO:0007669"/>
    <property type="project" value="UniProtKB-ARBA"/>
</dbReference>
<dbReference type="InterPro" id="IPR023210">
    <property type="entry name" value="NADP_OxRdtase_dom"/>
</dbReference>
<evidence type="ECO:0000259" key="8">
    <source>
        <dbReference type="Pfam" id="PF00248"/>
    </source>
</evidence>
<comment type="catalytic activity">
    <reaction evidence="4">
        <text>hydroxyacetone + NADP(+) = methylglyoxal + NADPH + H(+)</text>
        <dbReference type="Rhea" id="RHEA:27986"/>
        <dbReference type="ChEBI" id="CHEBI:15378"/>
        <dbReference type="ChEBI" id="CHEBI:17158"/>
        <dbReference type="ChEBI" id="CHEBI:27957"/>
        <dbReference type="ChEBI" id="CHEBI:57783"/>
        <dbReference type="ChEBI" id="CHEBI:58349"/>
    </reaction>
</comment>
<feature type="site" description="Lowers pKa of active site Tyr" evidence="7">
    <location>
        <position position="76"/>
    </location>
</feature>
<keyword evidence="3" id="KW-0560">Oxidoreductase</keyword>
<evidence type="ECO:0000256" key="3">
    <source>
        <dbReference type="ARBA" id="ARBA00023002"/>
    </source>
</evidence>
<dbReference type="InterPro" id="IPR018170">
    <property type="entry name" value="Aldo/ket_reductase_CS"/>
</dbReference>
<evidence type="ECO:0000313" key="9">
    <source>
        <dbReference type="EMBL" id="GAL57763.1"/>
    </source>
</evidence>
<evidence type="ECO:0000256" key="1">
    <source>
        <dbReference type="ARBA" id="ARBA00007905"/>
    </source>
</evidence>
<dbReference type="GeneID" id="88816038"/>
<dbReference type="InterPro" id="IPR020471">
    <property type="entry name" value="AKR"/>
</dbReference>
<gene>
    <name evidence="9" type="primary">dkgA</name>
    <name evidence="9" type="ORF">EV102420_08_02260</name>
</gene>
<dbReference type="PIRSF" id="PIRSF000097">
    <property type="entry name" value="AKR"/>
    <property type="match status" value="1"/>
</dbReference>
<dbReference type="EMBL" id="BBMZ01000008">
    <property type="protein sequence ID" value="GAL57763.1"/>
    <property type="molecule type" value="Genomic_DNA"/>
</dbReference>
<evidence type="ECO:0000256" key="7">
    <source>
        <dbReference type="PIRSR" id="PIRSR000097-3"/>
    </source>
</evidence>
<name>A0A090V0W3_PSEVU</name>
<evidence type="ECO:0000313" key="10">
    <source>
        <dbReference type="Proteomes" id="UP000029462"/>
    </source>
</evidence>
<dbReference type="FunFam" id="3.20.20.100:FF:000002">
    <property type="entry name" value="2,5-diketo-D-gluconic acid reductase A"/>
    <property type="match status" value="1"/>
</dbReference>
<keyword evidence="2" id="KW-0521">NADP</keyword>
<sequence>MANPTVIKLQDGNIMPQLGLGVWKAGNEEVVTAIHKALEVGYRSIDTAAAYKNEEGVGKAIESAGIPRSDLFITTKLWNDDQTRPQEALQTSLDKLKLDHVDLYLMHWPVPASDHYVEAWKGMIKLQEQGLVKSIGVCNFQISHLQRLIDETGVTPVINQIELHPLLQQRQLHAWNATHKIQTESWSPLAQGGEGVFDQKIIRELADKYGKTPAQIVIRWHLDQGLVVIPKSVTPARIAENFKVWDFRLDKDELSEIAKLDQGKRLGPDPDQFGG</sequence>
<dbReference type="Gene3D" id="3.20.20.100">
    <property type="entry name" value="NADP-dependent oxidoreductase domain"/>
    <property type="match status" value="1"/>
</dbReference>
<protein>
    <submittedName>
        <fullName evidence="9">2,5-diketo-D-gluconic acid reductase A</fullName>
    </submittedName>
</protein>
<dbReference type="InterPro" id="IPR036812">
    <property type="entry name" value="NAD(P)_OxRdtase_dom_sf"/>
</dbReference>
<dbReference type="PROSITE" id="PS00062">
    <property type="entry name" value="ALDOKETO_REDUCTASE_2"/>
    <property type="match status" value="1"/>
</dbReference>
<dbReference type="AlphaFoldDB" id="A0A090V0W3"/>
<dbReference type="PANTHER" id="PTHR43827">
    <property type="entry name" value="2,5-DIKETO-D-GLUCONIC ACID REDUCTASE"/>
    <property type="match status" value="1"/>
</dbReference>
<evidence type="ECO:0000256" key="6">
    <source>
        <dbReference type="PIRSR" id="PIRSR000097-2"/>
    </source>
</evidence>
<organism evidence="9 10">
    <name type="scientific">Pseudescherichia vulneris NBRC 102420</name>
    <dbReference type="NCBI Taxonomy" id="1115515"/>
    <lineage>
        <taxon>Bacteria</taxon>
        <taxon>Pseudomonadati</taxon>
        <taxon>Pseudomonadota</taxon>
        <taxon>Gammaproteobacteria</taxon>
        <taxon>Enterobacterales</taxon>
        <taxon>Enterobacteriaceae</taxon>
        <taxon>Pseudescherichia</taxon>
    </lineage>
</organism>
<feature type="binding site" evidence="6">
    <location>
        <position position="107"/>
    </location>
    <ligand>
        <name>substrate</name>
    </ligand>
</feature>
<dbReference type="Pfam" id="PF00248">
    <property type="entry name" value="Aldo_ket_red"/>
    <property type="match status" value="1"/>
</dbReference>
<dbReference type="PROSITE" id="PS00063">
    <property type="entry name" value="ALDOKETO_REDUCTASE_3"/>
    <property type="match status" value="1"/>
</dbReference>
<proteinExistence type="inferred from homology"/>
<feature type="domain" description="NADP-dependent oxidoreductase" evidence="8">
    <location>
        <begin position="18"/>
        <end position="261"/>
    </location>
</feature>
<dbReference type="PRINTS" id="PR00069">
    <property type="entry name" value="ALDKETRDTASE"/>
</dbReference>
<evidence type="ECO:0000256" key="4">
    <source>
        <dbReference type="ARBA" id="ARBA00049445"/>
    </source>
</evidence>
<accession>A0A090V0W3</accession>
<dbReference type="NCBIfam" id="NF008598">
    <property type="entry name" value="PRK11565.1"/>
    <property type="match status" value="1"/>
</dbReference>
<dbReference type="SUPFAM" id="SSF51430">
    <property type="entry name" value="NAD(P)-linked oxidoreductase"/>
    <property type="match status" value="1"/>
</dbReference>
<comment type="caution">
    <text evidence="9">The sequence shown here is derived from an EMBL/GenBank/DDBJ whole genome shotgun (WGS) entry which is preliminary data.</text>
</comment>
<dbReference type="RefSeq" id="WP_042390351.1">
    <property type="nucleotide sequence ID" value="NZ_BBMZ01000008.1"/>
</dbReference>